<dbReference type="EMBL" id="JAGKQM010000019">
    <property type="protein sequence ID" value="KAH0858996.1"/>
    <property type="molecule type" value="Genomic_DNA"/>
</dbReference>
<protein>
    <submittedName>
        <fullName evidence="1">Uncharacterized protein</fullName>
    </submittedName>
</protein>
<evidence type="ECO:0000313" key="2">
    <source>
        <dbReference type="Proteomes" id="UP000824890"/>
    </source>
</evidence>
<reference evidence="1 2" key="1">
    <citation type="submission" date="2021-05" db="EMBL/GenBank/DDBJ databases">
        <title>Genome Assembly of Synthetic Allotetraploid Brassica napus Reveals Homoeologous Exchanges between Subgenomes.</title>
        <authorList>
            <person name="Davis J.T."/>
        </authorList>
    </citation>
    <scope>NUCLEOTIDE SEQUENCE [LARGE SCALE GENOMIC DNA]</scope>
    <source>
        <strain evidence="2">cv. Da-Ae</strain>
        <tissue evidence="1">Seedling</tissue>
    </source>
</reference>
<name>A0ABQ7XT00_BRANA</name>
<accession>A0ABQ7XT00</accession>
<gene>
    <name evidence="1" type="ORF">HID58_087257</name>
</gene>
<proteinExistence type="predicted"/>
<dbReference type="Proteomes" id="UP000824890">
    <property type="component" value="Unassembled WGS sequence"/>
</dbReference>
<sequence>MKPNGKSPVSSVNDHEVMFFKDISLGPHETHHTLGKMASSQIQMSELKARRCSPRVETSVSDKPEMLRKVVSSWALICFRLMQGNSLPLKLLWPPSLHS</sequence>
<organism evidence="1 2">
    <name type="scientific">Brassica napus</name>
    <name type="common">Rape</name>
    <dbReference type="NCBI Taxonomy" id="3708"/>
    <lineage>
        <taxon>Eukaryota</taxon>
        <taxon>Viridiplantae</taxon>
        <taxon>Streptophyta</taxon>
        <taxon>Embryophyta</taxon>
        <taxon>Tracheophyta</taxon>
        <taxon>Spermatophyta</taxon>
        <taxon>Magnoliopsida</taxon>
        <taxon>eudicotyledons</taxon>
        <taxon>Gunneridae</taxon>
        <taxon>Pentapetalae</taxon>
        <taxon>rosids</taxon>
        <taxon>malvids</taxon>
        <taxon>Brassicales</taxon>
        <taxon>Brassicaceae</taxon>
        <taxon>Brassiceae</taxon>
        <taxon>Brassica</taxon>
    </lineage>
</organism>
<comment type="caution">
    <text evidence="1">The sequence shown here is derived from an EMBL/GenBank/DDBJ whole genome shotgun (WGS) entry which is preliminary data.</text>
</comment>
<evidence type="ECO:0000313" key="1">
    <source>
        <dbReference type="EMBL" id="KAH0858996.1"/>
    </source>
</evidence>
<keyword evidence="2" id="KW-1185">Reference proteome</keyword>